<dbReference type="EMBL" id="JAROAV010000012">
    <property type="protein sequence ID" value="MDF8263571.1"/>
    <property type="molecule type" value="Genomic_DNA"/>
</dbReference>
<accession>A0ABT6C4F4</accession>
<dbReference type="InterPro" id="IPR000551">
    <property type="entry name" value="MerR-type_HTH_dom"/>
</dbReference>
<organism evidence="3 4">
    <name type="scientific">Luteipulveratus flavus</name>
    <dbReference type="NCBI Taxonomy" id="3031728"/>
    <lineage>
        <taxon>Bacteria</taxon>
        <taxon>Bacillati</taxon>
        <taxon>Actinomycetota</taxon>
        <taxon>Actinomycetes</taxon>
        <taxon>Micrococcales</taxon>
        <taxon>Dermacoccaceae</taxon>
        <taxon>Luteipulveratus</taxon>
    </lineage>
</organism>
<dbReference type="SUPFAM" id="SSF46955">
    <property type="entry name" value="Putative DNA-binding domain"/>
    <property type="match status" value="1"/>
</dbReference>
<dbReference type="InterPro" id="IPR009061">
    <property type="entry name" value="DNA-bd_dom_put_sf"/>
</dbReference>
<keyword evidence="1" id="KW-0238">DNA-binding</keyword>
<comment type="caution">
    <text evidence="3">The sequence shown here is derived from an EMBL/GenBank/DDBJ whole genome shotgun (WGS) entry which is preliminary data.</text>
</comment>
<evidence type="ECO:0000259" key="2">
    <source>
        <dbReference type="PROSITE" id="PS50937"/>
    </source>
</evidence>
<dbReference type="Pfam" id="PF13411">
    <property type="entry name" value="MerR_1"/>
    <property type="match status" value="1"/>
</dbReference>
<dbReference type="SMART" id="SM00422">
    <property type="entry name" value="HTH_MERR"/>
    <property type="match status" value="1"/>
</dbReference>
<dbReference type="RefSeq" id="WP_275236507.1">
    <property type="nucleotide sequence ID" value="NZ_JARFJC010000003.1"/>
</dbReference>
<dbReference type="Proteomes" id="UP001528912">
    <property type="component" value="Unassembled WGS sequence"/>
</dbReference>
<reference evidence="3 4" key="1">
    <citation type="submission" date="2023-03" db="EMBL/GenBank/DDBJ databases">
        <title>YIM 133296 draft genome.</title>
        <authorList>
            <person name="Xiong L."/>
        </authorList>
    </citation>
    <scope>NUCLEOTIDE SEQUENCE [LARGE SCALE GENOMIC DNA]</scope>
    <source>
        <strain evidence="3 4">YIM 133296</strain>
    </source>
</reference>
<dbReference type="Gene3D" id="1.10.1660.10">
    <property type="match status" value="1"/>
</dbReference>
<keyword evidence="4" id="KW-1185">Reference proteome</keyword>
<evidence type="ECO:0000313" key="4">
    <source>
        <dbReference type="Proteomes" id="UP001528912"/>
    </source>
</evidence>
<dbReference type="PANTHER" id="PTHR30204">
    <property type="entry name" value="REDOX-CYCLING DRUG-SENSING TRANSCRIPTIONAL ACTIVATOR SOXR"/>
    <property type="match status" value="1"/>
</dbReference>
<dbReference type="PROSITE" id="PS50937">
    <property type="entry name" value="HTH_MERR_2"/>
    <property type="match status" value="1"/>
</dbReference>
<dbReference type="PANTHER" id="PTHR30204:SF98">
    <property type="entry name" value="HTH-TYPE TRANSCRIPTIONAL REGULATOR ADHR"/>
    <property type="match status" value="1"/>
</dbReference>
<name>A0ABT6C4F4_9MICO</name>
<evidence type="ECO:0000313" key="3">
    <source>
        <dbReference type="EMBL" id="MDF8263571.1"/>
    </source>
</evidence>
<sequence>MHSAGLTISETAARTALSAYTLRYYEDEGLLLSIARDEAGHRRYSERDIEWIGMVMRLKSTGMPIEDIRRYAHLCRVGEQPDERLALLQRHRDRIDAVVQQSLTHLAAIDAKIDGYLSEEGEQRPVA</sequence>
<proteinExistence type="predicted"/>
<protein>
    <submittedName>
        <fullName evidence="3">MerR family transcriptional regulator</fullName>
    </submittedName>
</protein>
<dbReference type="PRINTS" id="PR00040">
    <property type="entry name" value="HTHMERR"/>
</dbReference>
<feature type="domain" description="HTH merR-type" evidence="2">
    <location>
        <begin position="5"/>
        <end position="74"/>
    </location>
</feature>
<evidence type="ECO:0000256" key="1">
    <source>
        <dbReference type="ARBA" id="ARBA00023125"/>
    </source>
</evidence>
<dbReference type="CDD" id="cd01109">
    <property type="entry name" value="HTH_YyaN"/>
    <property type="match status" value="1"/>
</dbReference>
<gene>
    <name evidence="3" type="ORF">P4R38_04835</name>
</gene>
<dbReference type="InterPro" id="IPR047057">
    <property type="entry name" value="MerR_fam"/>
</dbReference>